<evidence type="ECO:0008006" key="3">
    <source>
        <dbReference type="Google" id="ProtNLM"/>
    </source>
</evidence>
<accession>A0A251WZF1</accession>
<evidence type="ECO:0000313" key="2">
    <source>
        <dbReference type="Proteomes" id="UP000194664"/>
    </source>
</evidence>
<keyword evidence="2" id="KW-1185">Reference proteome</keyword>
<name>A0A251WZF1_9RHOB</name>
<proteinExistence type="predicted"/>
<reference evidence="1 2" key="1">
    <citation type="submission" date="2016-12" db="EMBL/GenBank/DDBJ databases">
        <title>The draft genome sequence of HSLHS2.</title>
        <authorList>
            <person name="Hu D."/>
            <person name="Wang L."/>
            <person name="Shao Z."/>
        </authorList>
    </citation>
    <scope>NUCLEOTIDE SEQUENCE [LARGE SCALE GENOMIC DNA]</scope>
    <source>
        <strain evidence="1">MCCC 1A06712</strain>
    </source>
</reference>
<comment type="caution">
    <text evidence="1">The sequence shown here is derived from an EMBL/GenBank/DDBJ whole genome shotgun (WGS) entry which is preliminary data.</text>
</comment>
<dbReference type="EMBL" id="MSPP01000002">
    <property type="protein sequence ID" value="OUD09752.1"/>
    <property type="molecule type" value="Genomic_DNA"/>
</dbReference>
<gene>
    <name evidence="1" type="ORF">BVC71_07950</name>
</gene>
<dbReference type="AlphaFoldDB" id="A0A251WZF1"/>
<dbReference type="RefSeq" id="WP_086451088.1">
    <property type="nucleotide sequence ID" value="NZ_MSPP01000002.1"/>
</dbReference>
<dbReference type="Proteomes" id="UP000194664">
    <property type="component" value="Unassembled WGS sequence"/>
</dbReference>
<evidence type="ECO:0000313" key="1">
    <source>
        <dbReference type="EMBL" id="OUD09752.1"/>
    </source>
</evidence>
<sequence>MDKRAMDIIAQLARTRAAITEGKFTTLDALARITESMHLPSDLDADDLTAIKTAARRTMAVIEAAKRGIDDSIANQTNAKEQQENFASYGSDGQFAKHVPTAPQILRKA</sequence>
<organism evidence="1 2">
    <name type="scientific">Marivivens niveibacter</name>
    <dbReference type="NCBI Taxonomy" id="1930667"/>
    <lineage>
        <taxon>Bacteria</taxon>
        <taxon>Pseudomonadati</taxon>
        <taxon>Pseudomonadota</taxon>
        <taxon>Alphaproteobacteria</taxon>
        <taxon>Rhodobacterales</taxon>
        <taxon>Paracoccaceae</taxon>
        <taxon>Marivivens group</taxon>
        <taxon>Marivivens</taxon>
    </lineage>
</organism>
<protein>
    <recommendedName>
        <fullName evidence="3">Flagellar protein FlgN</fullName>
    </recommendedName>
</protein>